<sequence>MDSLLPPAWLSGDQQLVVSRCHPPGPLSHQVAGTEGRRDNATPNFPSKISATRVDRERPPMVTLGLWCSLDVYIPVVTPPPAPHAAAAPHPPTSSPPDAAPALVPCASASSDFNSPNPFTSYQTNVILLFLLTLFDPLFPLTLLPLNYA</sequence>
<comment type="caution">
    <text evidence="2">The sequence shown here is derived from an EMBL/GenBank/DDBJ whole genome shotgun (WGS) entry which is preliminary data.</text>
</comment>
<proteinExistence type="predicted"/>
<feature type="compositionally biased region" description="Pro residues" evidence="1">
    <location>
        <begin position="81"/>
        <end position="99"/>
    </location>
</feature>
<gene>
    <name evidence="2" type="ORF">Pmani_038582</name>
</gene>
<reference evidence="2" key="1">
    <citation type="submission" date="2023-11" db="EMBL/GenBank/DDBJ databases">
        <title>Genome assemblies of two species of porcelain crab, Petrolisthes cinctipes and Petrolisthes manimaculis (Anomura: Porcellanidae).</title>
        <authorList>
            <person name="Angst P."/>
        </authorList>
    </citation>
    <scope>NUCLEOTIDE SEQUENCE</scope>
    <source>
        <strain evidence="2">PB745_02</strain>
        <tissue evidence="2">Gill</tissue>
    </source>
</reference>
<feature type="region of interest" description="Disordered" evidence="1">
    <location>
        <begin position="81"/>
        <end position="101"/>
    </location>
</feature>
<evidence type="ECO:0000313" key="3">
    <source>
        <dbReference type="Proteomes" id="UP001292094"/>
    </source>
</evidence>
<dbReference type="Proteomes" id="UP001292094">
    <property type="component" value="Unassembled WGS sequence"/>
</dbReference>
<name>A0AAE1NFV8_9EUCA</name>
<evidence type="ECO:0000256" key="1">
    <source>
        <dbReference type="SAM" id="MobiDB-lite"/>
    </source>
</evidence>
<dbReference type="AlphaFoldDB" id="A0AAE1NFV8"/>
<organism evidence="2 3">
    <name type="scientific">Petrolisthes manimaculis</name>
    <dbReference type="NCBI Taxonomy" id="1843537"/>
    <lineage>
        <taxon>Eukaryota</taxon>
        <taxon>Metazoa</taxon>
        <taxon>Ecdysozoa</taxon>
        <taxon>Arthropoda</taxon>
        <taxon>Crustacea</taxon>
        <taxon>Multicrustacea</taxon>
        <taxon>Malacostraca</taxon>
        <taxon>Eumalacostraca</taxon>
        <taxon>Eucarida</taxon>
        <taxon>Decapoda</taxon>
        <taxon>Pleocyemata</taxon>
        <taxon>Anomura</taxon>
        <taxon>Galatheoidea</taxon>
        <taxon>Porcellanidae</taxon>
        <taxon>Petrolisthes</taxon>
    </lineage>
</organism>
<keyword evidence="3" id="KW-1185">Reference proteome</keyword>
<accession>A0AAE1NFV8</accession>
<evidence type="ECO:0000313" key="2">
    <source>
        <dbReference type="EMBL" id="KAK4288389.1"/>
    </source>
</evidence>
<dbReference type="EMBL" id="JAWZYT010006324">
    <property type="protein sequence ID" value="KAK4288389.1"/>
    <property type="molecule type" value="Genomic_DNA"/>
</dbReference>
<protein>
    <submittedName>
        <fullName evidence="2">Uncharacterized protein</fullName>
    </submittedName>
</protein>